<dbReference type="OrthoDB" id="598356at2"/>
<keyword evidence="5" id="KW-1185">Reference proteome</keyword>
<keyword evidence="1" id="KW-0547">Nucleotide-binding</keyword>
<dbReference type="InterPro" id="IPR012675">
    <property type="entry name" value="Beta-grasp_dom_sf"/>
</dbReference>
<dbReference type="SUPFAM" id="SSF54285">
    <property type="entry name" value="MoaD/ThiS"/>
    <property type="match status" value="1"/>
</dbReference>
<dbReference type="GO" id="GO:0006777">
    <property type="term" value="P:Mo-molybdopterin cofactor biosynthetic process"/>
    <property type="evidence" value="ECO:0007669"/>
    <property type="project" value="InterPro"/>
</dbReference>
<comment type="similarity">
    <text evidence="2">Belongs to the MoaD family.</text>
</comment>
<protein>
    <recommendedName>
        <fullName evidence="3">Molybdopterin synthase sulfur carrier subunit</fullName>
    </recommendedName>
</protein>
<sequence>MEVEVTVLAFGIAREIMQDAPKTWVLSESSYVGTFRKALEAAFPALCLLKSYMIAVNQQYAADDLVLEARDEIAIIPPVSGG</sequence>
<proteinExistence type="inferred from homology"/>
<reference evidence="4 5" key="1">
    <citation type="submission" date="2016-10" db="EMBL/GenBank/DDBJ databases">
        <authorList>
            <person name="de Groot N.N."/>
        </authorList>
    </citation>
    <scope>NUCLEOTIDE SEQUENCE [LARGE SCALE GENOMIC DNA]</scope>
    <source>
        <strain evidence="4 5">Vu-144</strain>
    </source>
</reference>
<dbReference type="InterPro" id="IPR044672">
    <property type="entry name" value="MOCS2A"/>
</dbReference>
<name>A0A1H3ZGH3_9BACT</name>
<dbReference type="GO" id="GO:0000166">
    <property type="term" value="F:nucleotide binding"/>
    <property type="evidence" value="ECO:0007669"/>
    <property type="project" value="UniProtKB-KW"/>
</dbReference>
<dbReference type="UniPathway" id="UPA00344"/>
<dbReference type="InterPro" id="IPR016155">
    <property type="entry name" value="Mopterin_synth/thiamin_S_b"/>
</dbReference>
<dbReference type="CDD" id="cd00754">
    <property type="entry name" value="Ubl_MoaD"/>
    <property type="match status" value="1"/>
</dbReference>
<dbReference type="PANTHER" id="PTHR33359">
    <property type="entry name" value="MOLYBDOPTERIN SYNTHASE SULFUR CARRIER SUBUNIT"/>
    <property type="match status" value="1"/>
</dbReference>
<evidence type="ECO:0000256" key="2">
    <source>
        <dbReference type="ARBA" id="ARBA00024200"/>
    </source>
</evidence>
<gene>
    <name evidence="4" type="ORF">SAMN05192529_11110</name>
</gene>
<evidence type="ECO:0000313" key="5">
    <source>
        <dbReference type="Proteomes" id="UP000199041"/>
    </source>
</evidence>
<dbReference type="EMBL" id="FNQY01000011">
    <property type="protein sequence ID" value="SEA22628.1"/>
    <property type="molecule type" value="Genomic_DNA"/>
</dbReference>
<dbReference type="AlphaFoldDB" id="A0A1H3ZGH3"/>
<evidence type="ECO:0000313" key="4">
    <source>
        <dbReference type="EMBL" id="SEA22628.1"/>
    </source>
</evidence>
<dbReference type="Pfam" id="PF02597">
    <property type="entry name" value="ThiS"/>
    <property type="match status" value="1"/>
</dbReference>
<accession>A0A1H3ZGH3</accession>
<dbReference type="InterPro" id="IPR003749">
    <property type="entry name" value="ThiS/MoaD-like"/>
</dbReference>
<dbReference type="RefSeq" id="WP_091397808.1">
    <property type="nucleotide sequence ID" value="NZ_FNQY01000011.1"/>
</dbReference>
<dbReference type="Proteomes" id="UP000199041">
    <property type="component" value="Unassembled WGS sequence"/>
</dbReference>
<dbReference type="Gene3D" id="3.10.20.30">
    <property type="match status" value="1"/>
</dbReference>
<dbReference type="GO" id="GO:1990133">
    <property type="term" value="C:molybdopterin adenylyltransferase complex"/>
    <property type="evidence" value="ECO:0007669"/>
    <property type="project" value="TreeGrafter"/>
</dbReference>
<organism evidence="4 5">
    <name type="scientific">Arachidicoccus rhizosphaerae</name>
    <dbReference type="NCBI Taxonomy" id="551991"/>
    <lineage>
        <taxon>Bacteria</taxon>
        <taxon>Pseudomonadati</taxon>
        <taxon>Bacteroidota</taxon>
        <taxon>Chitinophagia</taxon>
        <taxon>Chitinophagales</taxon>
        <taxon>Chitinophagaceae</taxon>
        <taxon>Arachidicoccus</taxon>
    </lineage>
</organism>
<dbReference type="PANTHER" id="PTHR33359:SF1">
    <property type="entry name" value="MOLYBDOPTERIN SYNTHASE SULFUR CARRIER SUBUNIT"/>
    <property type="match status" value="1"/>
</dbReference>
<evidence type="ECO:0000256" key="3">
    <source>
        <dbReference type="ARBA" id="ARBA00024247"/>
    </source>
</evidence>
<evidence type="ECO:0000256" key="1">
    <source>
        <dbReference type="ARBA" id="ARBA00022741"/>
    </source>
</evidence>
<dbReference type="STRING" id="551991.SAMN05192529_11110"/>